<evidence type="ECO:0000313" key="2">
    <source>
        <dbReference type="EMBL" id="KAJ8365856.1"/>
    </source>
</evidence>
<dbReference type="EMBL" id="JAINUF010000004">
    <property type="protein sequence ID" value="KAJ8365856.1"/>
    <property type="molecule type" value="Genomic_DNA"/>
</dbReference>
<sequence>MSEIQELICTDWIHVGEGEAARRRFRTDGVMGCGRSPDVVRTAPGTETGGPGGPTGERRVETHWVEALRQEQHVRHV</sequence>
<evidence type="ECO:0000313" key="3">
    <source>
        <dbReference type="Proteomes" id="UP001152622"/>
    </source>
</evidence>
<proteinExistence type="predicted"/>
<comment type="caution">
    <text evidence="2">The sequence shown here is derived from an EMBL/GenBank/DDBJ whole genome shotgun (WGS) entry which is preliminary data.</text>
</comment>
<gene>
    <name evidence="2" type="ORF">SKAU_G00146870</name>
</gene>
<organism evidence="2 3">
    <name type="scientific">Synaphobranchus kaupii</name>
    <name type="common">Kaup's arrowtooth eel</name>
    <dbReference type="NCBI Taxonomy" id="118154"/>
    <lineage>
        <taxon>Eukaryota</taxon>
        <taxon>Metazoa</taxon>
        <taxon>Chordata</taxon>
        <taxon>Craniata</taxon>
        <taxon>Vertebrata</taxon>
        <taxon>Euteleostomi</taxon>
        <taxon>Actinopterygii</taxon>
        <taxon>Neopterygii</taxon>
        <taxon>Teleostei</taxon>
        <taxon>Anguilliformes</taxon>
        <taxon>Synaphobranchidae</taxon>
        <taxon>Synaphobranchus</taxon>
    </lineage>
</organism>
<dbReference type="Proteomes" id="UP001152622">
    <property type="component" value="Chromosome 4"/>
</dbReference>
<name>A0A9Q1J4I8_SYNKA</name>
<reference evidence="2" key="1">
    <citation type="journal article" date="2023" name="Science">
        <title>Genome structures resolve the early diversification of teleost fishes.</title>
        <authorList>
            <person name="Parey E."/>
            <person name="Louis A."/>
            <person name="Montfort J."/>
            <person name="Bouchez O."/>
            <person name="Roques C."/>
            <person name="Iampietro C."/>
            <person name="Lluch J."/>
            <person name="Castinel A."/>
            <person name="Donnadieu C."/>
            <person name="Desvignes T."/>
            <person name="Floi Bucao C."/>
            <person name="Jouanno E."/>
            <person name="Wen M."/>
            <person name="Mejri S."/>
            <person name="Dirks R."/>
            <person name="Jansen H."/>
            <person name="Henkel C."/>
            <person name="Chen W.J."/>
            <person name="Zahm M."/>
            <person name="Cabau C."/>
            <person name="Klopp C."/>
            <person name="Thompson A.W."/>
            <person name="Robinson-Rechavi M."/>
            <person name="Braasch I."/>
            <person name="Lecointre G."/>
            <person name="Bobe J."/>
            <person name="Postlethwait J.H."/>
            <person name="Berthelot C."/>
            <person name="Roest Crollius H."/>
            <person name="Guiguen Y."/>
        </authorList>
    </citation>
    <scope>NUCLEOTIDE SEQUENCE</scope>
    <source>
        <strain evidence="2">WJC10195</strain>
    </source>
</reference>
<dbReference type="AlphaFoldDB" id="A0A9Q1J4I8"/>
<evidence type="ECO:0000256" key="1">
    <source>
        <dbReference type="SAM" id="MobiDB-lite"/>
    </source>
</evidence>
<keyword evidence="3" id="KW-1185">Reference proteome</keyword>
<accession>A0A9Q1J4I8</accession>
<protein>
    <submittedName>
        <fullName evidence="2">Uncharacterized protein</fullName>
    </submittedName>
</protein>
<feature type="region of interest" description="Disordered" evidence="1">
    <location>
        <begin position="31"/>
        <end position="58"/>
    </location>
</feature>